<dbReference type="SUPFAM" id="SSF48008">
    <property type="entry name" value="GntR ligand-binding domain-like"/>
    <property type="match status" value="1"/>
</dbReference>
<feature type="domain" description="HTH gntR-type" evidence="5">
    <location>
        <begin position="14"/>
        <end position="86"/>
    </location>
</feature>
<dbReference type="InterPro" id="IPR036388">
    <property type="entry name" value="WH-like_DNA-bd_sf"/>
</dbReference>
<dbReference type="EMBL" id="CP003696">
    <property type="protein sequence ID" value="AGP31528.1"/>
    <property type="molecule type" value="Genomic_DNA"/>
</dbReference>
<evidence type="ECO:0000313" key="7">
    <source>
        <dbReference type="Proteomes" id="UP000014809"/>
    </source>
</evidence>
<feature type="region of interest" description="Disordered" evidence="4">
    <location>
        <begin position="239"/>
        <end position="258"/>
    </location>
</feature>
<dbReference type="PANTHER" id="PTHR43537">
    <property type="entry name" value="TRANSCRIPTIONAL REGULATOR, GNTR FAMILY"/>
    <property type="match status" value="1"/>
</dbReference>
<dbReference type="Gene3D" id="1.20.120.530">
    <property type="entry name" value="GntR ligand-binding domain-like"/>
    <property type="match status" value="1"/>
</dbReference>
<dbReference type="CDD" id="cd07377">
    <property type="entry name" value="WHTH_GntR"/>
    <property type="match status" value="1"/>
</dbReference>
<keyword evidence="7" id="KW-1185">Reference proteome</keyword>
<dbReference type="GO" id="GO:0003700">
    <property type="term" value="F:DNA-binding transcription factor activity"/>
    <property type="evidence" value="ECO:0007669"/>
    <property type="project" value="InterPro"/>
</dbReference>
<keyword evidence="1" id="KW-0805">Transcription regulation</keyword>
<proteinExistence type="predicted"/>
<dbReference type="AlphaFoldDB" id="S4XLR1"/>
<dbReference type="Pfam" id="PF00392">
    <property type="entry name" value="GntR"/>
    <property type="match status" value="1"/>
</dbReference>
<name>S4XLR1_9CORY</name>
<dbReference type="InterPro" id="IPR011711">
    <property type="entry name" value="GntR_C"/>
</dbReference>
<dbReference type="PATRIC" id="fig|1200352.3.peg.1922"/>
<dbReference type="OrthoDB" id="7989071at2"/>
<keyword evidence="2" id="KW-0238">DNA-binding</keyword>
<dbReference type="KEGG" id="cter:A606_09445"/>
<reference evidence="6 7" key="1">
    <citation type="submission" date="2012-06" db="EMBL/GenBank/DDBJ databases">
        <title>Complete genome sequence of Corynebacterium terpenotabidum Y-11 (=DSM 44721).</title>
        <authorList>
            <person name="Ruckert C."/>
            <person name="Albersmeier A."/>
            <person name="Al-Dilaimi A."/>
            <person name="Szczepanowski R."/>
            <person name="Kalinowski J."/>
        </authorList>
    </citation>
    <scope>NUCLEOTIDE SEQUENCE [LARGE SCALE GENOMIC DNA]</scope>
    <source>
        <strain evidence="6 7">Y-11</strain>
    </source>
</reference>
<keyword evidence="3" id="KW-0804">Transcription</keyword>
<organism evidence="6 7">
    <name type="scientific">Corynebacterium terpenotabidum Y-11</name>
    <dbReference type="NCBI Taxonomy" id="1200352"/>
    <lineage>
        <taxon>Bacteria</taxon>
        <taxon>Bacillati</taxon>
        <taxon>Actinomycetota</taxon>
        <taxon>Actinomycetes</taxon>
        <taxon>Mycobacteriales</taxon>
        <taxon>Corynebacteriaceae</taxon>
        <taxon>Corynebacterium</taxon>
    </lineage>
</organism>
<dbReference type="GO" id="GO:0003677">
    <property type="term" value="F:DNA binding"/>
    <property type="evidence" value="ECO:0007669"/>
    <property type="project" value="UniProtKB-KW"/>
</dbReference>
<dbReference type="PROSITE" id="PS50949">
    <property type="entry name" value="HTH_GNTR"/>
    <property type="match status" value="1"/>
</dbReference>
<dbReference type="PANTHER" id="PTHR43537:SF5">
    <property type="entry name" value="UXU OPERON TRANSCRIPTIONAL REGULATOR"/>
    <property type="match status" value="1"/>
</dbReference>
<protein>
    <submittedName>
        <fullName evidence="6">GntR family transcriptional regulator</fullName>
    </submittedName>
</protein>
<dbReference type="eggNOG" id="COG2186">
    <property type="taxonomic scope" value="Bacteria"/>
</dbReference>
<gene>
    <name evidence="6" type="ORF">A606_09445</name>
</gene>
<dbReference type="InterPro" id="IPR008920">
    <property type="entry name" value="TF_FadR/GntR_C"/>
</dbReference>
<dbReference type="Proteomes" id="UP000014809">
    <property type="component" value="Chromosome"/>
</dbReference>
<dbReference type="SMART" id="SM00895">
    <property type="entry name" value="FCD"/>
    <property type="match status" value="1"/>
</dbReference>
<dbReference type="SUPFAM" id="SSF46785">
    <property type="entry name" value="Winged helix' DNA-binding domain"/>
    <property type="match status" value="1"/>
</dbReference>
<dbReference type="SMART" id="SM00345">
    <property type="entry name" value="HTH_GNTR"/>
    <property type="match status" value="1"/>
</dbReference>
<evidence type="ECO:0000256" key="1">
    <source>
        <dbReference type="ARBA" id="ARBA00023015"/>
    </source>
</evidence>
<sequence>MADSVDTGRPAPRTSTHSLVVEAIENRILSGELGVGDMLPPERQLAEQLGVSRAAAREAIRVLESHGVLESHVGSGARAGTFITSMPTAALSRFLKLHVSLNNFDLDEVVQTRLILEVESAAMAARRQDPEILQRMGEELAAMDDTDLDREDFGDADTRFHVALARGGGNRLFADMTQAIRESLRAPLLDGYRAHEDWSGLRETLQHQHRELLAAVAAGDAERASQLAAEHIHTSYQVLPADSGGSRRQGNRTAAGGV</sequence>
<dbReference type="Gene3D" id="1.10.10.10">
    <property type="entry name" value="Winged helix-like DNA-binding domain superfamily/Winged helix DNA-binding domain"/>
    <property type="match status" value="1"/>
</dbReference>
<accession>S4XLR1</accession>
<evidence type="ECO:0000256" key="3">
    <source>
        <dbReference type="ARBA" id="ARBA00023163"/>
    </source>
</evidence>
<evidence type="ECO:0000313" key="6">
    <source>
        <dbReference type="EMBL" id="AGP31528.1"/>
    </source>
</evidence>
<dbReference type="PRINTS" id="PR00035">
    <property type="entry name" value="HTHGNTR"/>
</dbReference>
<dbReference type="STRING" id="1200352.A606_09445"/>
<evidence type="ECO:0000256" key="2">
    <source>
        <dbReference type="ARBA" id="ARBA00023125"/>
    </source>
</evidence>
<dbReference type="Pfam" id="PF07729">
    <property type="entry name" value="FCD"/>
    <property type="match status" value="1"/>
</dbReference>
<dbReference type="InterPro" id="IPR000524">
    <property type="entry name" value="Tscrpt_reg_HTH_GntR"/>
</dbReference>
<evidence type="ECO:0000259" key="5">
    <source>
        <dbReference type="PROSITE" id="PS50949"/>
    </source>
</evidence>
<dbReference type="InterPro" id="IPR036390">
    <property type="entry name" value="WH_DNA-bd_sf"/>
</dbReference>
<dbReference type="HOGENOM" id="CLU_017584_9_0_11"/>
<evidence type="ECO:0000256" key="4">
    <source>
        <dbReference type="SAM" id="MobiDB-lite"/>
    </source>
</evidence>
<dbReference type="RefSeq" id="WP_020441884.1">
    <property type="nucleotide sequence ID" value="NC_021663.1"/>
</dbReference>